<dbReference type="PANTHER" id="PTHR31374">
    <property type="entry name" value="AUXIN-INDUCED PROTEIN-LIKE-RELATED"/>
    <property type="match status" value="1"/>
</dbReference>
<evidence type="ECO:0000256" key="1">
    <source>
        <dbReference type="ARBA" id="ARBA00006974"/>
    </source>
</evidence>
<dbReference type="OrthoDB" id="625231at2759"/>
<reference evidence="2" key="1">
    <citation type="submission" date="2022-05" db="EMBL/GenBank/DDBJ databases">
        <title>The Musa troglodytarum L. genome provides insights into the mechanism of non-climacteric behaviour and enrichment of carotenoids.</title>
        <authorList>
            <person name="Wang J."/>
        </authorList>
    </citation>
    <scope>NUCLEOTIDE SEQUENCE</scope>
    <source>
        <tissue evidence="2">Leaf</tissue>
    </source>
</reference>
<dbReference type="Proteomes" id="UP001055439">
    <property type="component" value="Chromosome 7"/>
</dbReference>
<evidence type="ECO:0000313" key="3">
    <source>
        <dbReference type="Proteomes" id="UP001055439"/>
    </source>
</evidence>
<dbReference type="GO" id="GO:0009733">
    <property type="term" value="P:response to auxin"/>
    <property type="evidence" value="ECO:0007669"/>
    <property type="project" value="InterPro"/>
</dbReference>
<dbReference type="InterPro" id="IPR003676">
    <property type="entry name" value="SAUR_fam"/>
</dbReference>
<dbReference type="EMBL" id="CP097509">
    <property type="protein sequence ID" value="URE15879.1"/>
    <property type="molecule type" value="Genomic_DNA"/>
</dbReference>
<dbReference type="Pfam" id="PF02519">
    <property type="entry name" value="Auxin_inducible"/>
    <property type="match status" value="1"/>
</dbReference>
<name>A0A9E7GPS0_9LILI</name>
<accession>A0A9E7GPS0</accession>
<keyword evidence="3" id="KW-1185">Reference proteome</keyword>
<sequence>MKEVLLDDEPAAGMVVPKGCLVVYVGDEMRRFVIPISYLRLPTFRAQMERVAKEFGFHHVGGLQIPCEEEHFEELLRVLEELRSAKTMKTKT</sequence>
<organism evidence="2 3">
    <name type="scientific">Musa troglodytarum</name>
    <name type="common">fe'i banana</name>
    <dbReference type="NCBI Taxonomy" id="320322"/>
    <lineage>
        <taxon>Eukaryota</taxon>
        <taxon>Viridiplantae</taxon>
        <taxon>Streptophyta</taxon>
        <taxon>Embryophyta</taxon>
        <taxon>Tracheophyta</taxon>
        <taxon>Spermatophyta</taxon>
        <taxon>Magnoliopsida</taxon>
        <taxon>Liliopsida</taxon>
        <taxon>Zingiberales</taxon>
        <taxon>Musaceae</taxon>
        <taxon>Musa</taxon>
    </lineage>
</organism>
<protein>
    <submittedName>
        <fullName evidence="2">Uncharacterized protein</fullName>
    </submittedName>
</protein>
<comment type="similarity">
    <text evidence="1">Belongs to the ARG7 family.</text>
</comment>
<gene>
    <name evidence="2" type="ORF">MUK42_11782</name>
</gene>
<dbReference type="PANTHER" id="PTHR31374:SF139">
    <property type="entry name" value="OS02G0143300 PROTEIN"/>
    <property type="match status" value="1"/>
</dbReference>
<dbReference type="AlphaFoldDB" id="A0A9E7GPS0"/>
<proteinExistence type="inferred from homology"/>
<evidence type="ECO:0000313" key="2">
    <source>
        <dbReference type="EMBL" id="URE15879.1"/>
    </source>
</evidence>